<dbReference type="AlphaFoldDB" id="A0A2T0PTU3"/>
<dbReference type="Proteomes" id="UP000237846">
    <property type="component" value="Unassembled WGS sequence"/>
</dbReference>
<dbReference type="OrthoDB" id="3436279at2"/>
<keyword evidence="3" id="KW-1185">Reference proteome</keyword>
<feature type="transmembrane region" description="Helical" evidence="1">
    <location>
        <begin position="32"/>
        <end position="51"/>
    </location>
</feature>
<evidence type="ECO:0008006" key="4">
    <source>
        <dbReference type="Google" id="ProtNLM"/>
    </source>
</evidence>
<reference evidence="2 3" key="1">
    <citation type="submission" date="2018-03" db="EMBL/GenBank/DDBJ databases">
        <title>Genomic Encyclopedia of Archaeal and Bacterial Type Strains, Phase II (KMG-II): from individual species to whole genera.</title>
        <authorList>
            <person name="Goeker M."/>
        </authorList>
    </citation>
    <scope>NUCLEOTIDE SEQUENCE [LARGE SCALE GENOMIC DNA]</scope>
    <source>
        <strain evidence="2 3">DSM 45601</strain>
    </source>
</reference>
<evidence type="ECO:0000256" key="1">
    <source>
        <dbReference type="SAM" id="Phobius"/>
    </source>
</evidence>
<gene>
    <name evidence="2" type="ORF">CLV72_11074</name>
</gene>
<proteinExistence type="predicted"/>
<protein>
    <recommendedName>
        <fullName evidence="4">PH (Pleckstrin Homology) domain-containing protein</fullName>
    </recommendedName>
</protein>
<keyword evidence="1" id="KW-0812">Transmembrane</keyword>
<name>A0A2T0PTU3_9ACTN</name>
<evidence type="ECO:0000313" key="2">
    <source>
        <dbReference type="EMBL" id="PRX92314.1"/>
    </source>
</evidence>
<comment type="caution">
    <text evidence="2">The sequence shown here is derived from an EMBL/GenBank/DDBJ whole genome shotgun (WGS) entry which is preliminary data.</text>
</comment>
<dbReference type="RefSeq" id="WP_106252448.1">
    <property type="nucleotide sequence ID" value="NZ_PVZC01000010.1"/>
</dbReference>
<organism evidence="2 3">
    <name type="scientific">Allonocardiopsis opalescens</name>
    <dbReference type="NCBI Taxonomy" id="1144618"/>
    <lineage>
        <taxon>Bacteria</taxon>
        <taxon>Bacillati</taxon>
        <taxon>Actinomycetota</taxon>
        <taxon>Actinomycetes</taxon>
        <taxon>Streptosporangiales</taxon>
        <taxon>Allonocardiopsis</taxon>
    </lineage>
</organism>
<keyword evidence="1" id="KW-0472">Membrane</keyword>
<dbReference type="EMBL" id="PVZC01000010">
    <property type="protein sequence ID" value="PRX92314.1"/>
    <property type="molecule type" value="Genomic_DNA"/>
</dbReference>
<evidence type="ECO:0000313" key="3">
    <source>
        <dbReference type="Proteomes" id="UP000237846"/>
    </source>
</evidence>
<sequence>MHALPRPKDPAAPWPAPDAAFVHLGRSTRPHLLGLAVMALFTAAAVLAAVWPERFLVGGGEQAGQRVMAVVLAVLLSLGLALVLAAMAVAARPHGVAVDASGVWYLDFGTADLVPWARVRGVGVGWRPLRRVPKGSAGAALAQEARHAALRGRGAHGLEVFLDDPREAAGSARLRRLMELSARARAPRPELPVPPLRFAMGRGDAEELGRRIAAGMPGLWIGVYPRPGA</sequence>
<feature type="transmembrane region" description="Helical" evidence="1">
    <location>
        <begin position="71"/>
        <end position="91"/>
    </location>
</feature>
<accession>A0A2T0PTU3</accession>
<keyword evidence="1" id="KW-1133">Transmembrane helix</keyword>